<dbReference type="PATRIC" id="fig|465721.4.peg.2376"/>
<protein>
    <submittedName>
        <fullName evidence="2">Aspartyl-tRNA(Asn)/glutamyl-tRNA(Gln) amidotransferase subunit A</fullName>
        <ecNumber evidence="2">6.3.5.6</ecNumber>
        <ecNumber evidence="2">6.3.5.7</ecNumber>
    </submittedName>
</protein>
<dbReference type="PANTHER" id="PTHR11895:SF176">
    <property type="entry name" value="AMIDASE AMID-RELATED"/>
    <property type="match status" value="1"/>
</dbReference>
<dbReference type="GO" id="GO:0050567">
    <property type="term" value="F:glutaminyl-tRNA synthase (glutamine-hydrolyzing) activity"/>
    <property type="evidence" value="ECO:0007669"/>
    <property type="project" value="UniProtKB-EC"/>
</dbReference>
<gene>
    <name evidence="2" type="ORF">ACG33_11135</name>
</gene>
<dbReference type="KEGG" id="sdf:ACG33_11135"/>
<proteinExistence type="predicted"/>
<dbReference type="GO" id="GO:0016740">
    <property type="term" value="F:transferase activity"/>
    <property type="evidence" value="ECO:0007669"/>
    <property type="project" value="UniProtKB-KW"/>
</dbReference>
<sequence>MPTLAELARRLDSGATNARSLVEEALERIQDPAGEGARVFIHVGADTARARADEIDRLRAAGQSLPPWAGIPIGIKDLFDVEGEVTRAGSRILENAPAAREDAPAVARLRRAGFIFIGRTNMTEFAYSGLGLNPHYGTPLNPFDRATGRIPGGSTSGGAVAVTDGMAVASLGTDTGGSCRIPAALTGIVGFKPTADRVPRNGTIPLSPTLDSVGPLANSVACCATLDAILRDAPMQLHETPPMVAMKDQRLLLPTTFVLDDMDDTVACTFERAVDALARSGALIQRAPVYEFEVIPDINFKGGLAAAEAYAWHRQFLDRYAERYDPRVIARILKGQEPSAEDIRQMRQARRRLIESFHAATREWHALIMPTVPVIAPPLSAVALDADYVRLNMLILRNPALANFLDGCGVSLPIHAPGDAPVGLMLIGRQGEDAQLLALAATIEQVLARSAPSVTAA</sequence>
<dbReference type="GO" id="GO:0050566">
    <property type="term" value="F:asparaginyl-tRNA synthase (glutamine-hydrolyzing) activity"/>
    <property type="evidence" value="ECO:0007669"/>
    <property type="project" value="UniProtKB-EC"/>
</dbReference>
<dbReference type="PANTHER" id="PTHR11895">
    <property type="entry name" value="TRANSAMIDASE"/>
    <property type="match status" value="1"/>
</dbReference>
<dbReference type="EC" id="6.3.5.7" evidence="2"/>
<dbReference type="Gene3D" id="3.90.1300.10">
    <property type="entry name" value="Amidase signature (AS) domain"/>
    <property type="match status" value="1"/>
</dbReference>
<dbReference type="InterPro" id="IPR023631">
    <property type="entry name" value="Amidase_dom"/>
</dbReference>
<keyword evidence="3" id="KW-1185">Reference proteome</keyword>
<organism evidence="2 3">
    <name type="scientific">Steroidobacter denitrificans</name>
    <dbReference type="NCBI Taxonomy" id="465721"/>
    <lineage>
        <taxon>Bacteria</taxon>
        <taxon>Pseudomonadati</taxon>
        <taxon>Pseudomonadota</taxon>
        <taxon>Gammaproteobacteria</taxon>
        <taxon>Steroidobacterales</taxon>
        <taxon>Steroidobacteraceae</taxon>
        <taxon>Steroidobacter</taxon>
    </lineage>
</organism>
<evidence type="ECO:0000313" key="3">
    <source>
        <dbReference type="Proteomes" id="UP000070250"/>
    </source>
</evidence>
<feature type="domain" description="Amidase" evidence="1">
    <location>
        <begin position="21"/>
        <end position="437"/>
    </location>
</feature>
<keyword evidence="2" id="KW-0436">Ligase</keyword>
<evidence type="ECO:0000259" key="1">
    <source>
        <dbReference type="Pfam" id="PF01425"/>
    </source>
</evidence>
<dbReference type="RefSeq" id="WP_066921215.1">
    <property type="nucleotide sequence ID" value="NZ_CP011971.1"/>
</dbReference>
<dbReference type="Pfam" id="PF01425">
    <property type="entry name" value="Amidase"/>
    <property type="match status" value="1"/>
</dbReference>
<accession>A0A127FB43</accession>
<dbReference type="InterPro" id="IPR036928">
    <property type="entry name" value="AS_sf"/>
</dbReference>
<dbReference type="AlphaFoldDB" id="A0A127FB43"/>
<dbReference type="Proteomes" id="UP000070250">
    <property type="component" value="Chromosome"/>
</dbReference>
<dbReference type="SUPFAM" id="SSF75304">
    <property type="entry name" value="Amidase signature (AS) enzymes"/>
    <property type="match status" value="1"/>
</dbReference>
<name>A0A127FB43_STEDE</name>
<dbReference type="EMBL" id="CP011971">
    <property type="protein sequence ID" value="AMN47643.1"/>
    <property type="molecule type" value="Genomic_DNA"/>
</dbReference>
<evidence type="ECO:0000313" key="2">
    <source>
        <dbReference type="EMBL" id="AMN47643.1"/>
    </source>
</evidence>
<dbReference type="OrthoDB" id="8872210at2"/>
<reference evidence="2 3" key="1">
    <citation type="submission" date="2015-06" db="EMBL/GenBank/DDBJ databases">
        <title>A Comprehensive Approach to Explore the Metabolic and Phylogenetic Diversity of Bacterial Steroid Degradation in the Environment: Testosterone as an Example.</title>
        <authorList>
            <person name="Yang F.-C."/>
            <person name="Chen Y.-L."/>
            <person name="Yu C.-P."/>
            <person name="Tang S.-L."/>
            <person name="Wang P.-H."/>
            <person name="Ismail W."/>
            <person name="Wang C.-H."/>
            <person name="Yang C.-Y."/>
            <person name="Chiang Y.-R."/>
        </authorList>
    </citation>
    <scope>NUCLEOTIDE SEQUENCE [LARGE SCALE GENOMIC DNA]</scope>
    <source>
        <strain evidence="2 3">DSM 18526</strain>
    </source>
</reference>
<dbReference type="NCBIfam" id="NF005460">
    <property type="entry name" value="PRK07056.1"/>
    <property type="match status" value="1"/>
</dbReference>
<dbReference type="EC" id="6.3.5.6" evidence="2"/>
<dbReference type="STRING" id="465721.ACG33_11135"/>
<dbReference type="InterPro" id="IPR000120">
    <property type="entry name" value="Amidase"/>
</dbReference>
<keyword evidence="2" id="KW-0808">Transferase</keyword>